<feature type="transmembrane region" description="Helical" evidence="1">
    <location>
        <begin position="51"/>
        <end position="72"/>
    </location>
</feature>
<reference evidence="2 3" key="1">
    <citation type="journal article" date="2014" name="PLoS Genet.">
        <title>Phylogenetically driven sequencing of extremely halophilic archaea reveals strategies for static and dynamic osmo-response.</title>
        <authorList>
            <person name="Becker E.A."/>
            <person name="Seitzer P.M."/>
            <person name="Tritt A."/>
            <person name="Larsen D."/>
            <person name="Krusor M."/>
            <person name="Yao A.I."/>
            <person name="Wu D."/>
            <person name="Madern D."/>
            <person name="Eisen J.A."/>
            <person name="Darling A.E."/>
            <person name="Facciotti M.T."/>
        </authorList>
    </citation>
    <scope>NUCLEOTIDE SEQUENCE [LARGE SCALE GENOMIC DNA]</scope>
    <source>
        <strain evidence="2 3">JCM 10989</strain>
    </source>
</reference>
<dbReference type="OrthoDB" id="381065at2157"/>
<dbReference type="AlphaFoldDB" id="L9ZU70"/>
<dbReference type="PATRIC" id="fig|1227493.4.peg.3095"/>
<comment type="caution">
    <text evidence="2">The sequence shown here is derived from an EMBL/GenBank/DDBJ whole genome shotgun (WGS) entry which is preliminary data.</text>
</comment>
<feature type="transmembrane region" description="Helical" evidence="1">
    <location>
        <begin position="12"/>
        <end position="31"/>
    </location>
</feature>
<organism evidence="2 3">
    <name type="scientific">Natrialba hulunbeirensis JCM 10989</name>
    <dbReference type="NCBI Taxonomy" id="1227493"/>
    <lineage>
        <taxon>Archaea</taxon>
        <taxon>Methanobacteriati</taxon>
        <taxon>Methanobacteriota</taxon>
        <taxon>Stenosarchaea group</taxon>
        <taxon>Halobacteria</taxon>
        <taxon>Halobacteriales</taxon>
        <taxon>Natrialbaceae</taxon>
        <taxon>Natrialba</taxon>
    </lineage>
</organism>
<dbReference type="Proteomes" id="UP000011519">
    <property type="component" value="Unassembled WGS sequence"/>
</dbReference>
<evidence type="ECO:0000313" key="2">
    <source>
        <dbReference type="EMBL" id="ELY88733.1"/>
    </source>
</evidence>
<dbReference type="EMBL" id="AOIM01000038">
    <property type="protein sequence ID" value="ELY88733.1"/>
    <property type="molecule type" value="Genomic_DNA"/>
</dbReference>
<keyword evidence="1" id="KW-0472">Membrane</keyword>
<sequence length="74" mass="8272">MDESIGQRGAIAFLIERVAIPLLIVFGAFLLGARTTDVLFESAEMMGEFLLVLLFGAVYYVLALPLYWAVFLRE</sequence>
<keyword evidence="1" id="KW-0812">Transmembrane</keyword>
<keyword evidence="3" id="KW-1185">Reference proteome</keyword>
<protein>
    <submittedName>
        <fullName evidence="2">Uncharacterized protein</fullName>
    </submittedName>
</protein>
<keyword evidence="1" id="KW-1133">Transmembrane helix</keyword>
<evidence type="ECO:0000256" key="1">
    <source>
        <dbReference type="SAM" id="Phobius"/>
    </source>
</evidence>
<name>L9ZU70_9EURY</name>
<dbReference type="RefSeq" id="WP_006654233.1">
    <property type="nucleotide sequence ID" value="NZ_AOIM01000038.1"/>
</dbReference>
<evidence type="ECO:0000313" key="3">
    <source>
        <dbReference type="Proteomes" id="UP000011519"/>
    </source>
</evidence>
<proteinExistence type="predicted"/>
<gene>
    <name evidence="2" type="ORF">C483_15397</name>
</gene>
<accession>L9ZU70</accession>